<dbReference type="Pfam" id="PF12705">
    <property type="entry name" value="PDDEXK_1"/>
    <property type="match status" value="1"/>
</dbReference>
<evidence type="ECO:0000256" key="1">
    <source>
        <dbReference type="ARBA" id="ARBA00022722"/>
    </source>
</evidence>
<evidence type="ECO:0000256" key="2">
    <source>
        <dbReference type="ARBA" id="ARBA00022741"/>
    </source>
</evidence>
<organism evidence="13 15">
    <name type="scientific">Oenococcus oeni</name>
    <name type="common">Leuconostoc oenos</name>
    <dbReference type="NCBI Taxonomy" id="1247"/>
    <lineage>
        <taxon>Bacteria</taxon>
        <taxon>Bacillati</taxon>
        <taxon>Bacillota</taxon>
        <taxon>Bacilli</taxon>
        <taxon>Lactobacillales</taxon>
        <taxon>Lactobacillaceae</taxon>
        <taxon>Oenococcus</taxon>
    </lineage>
</organism>
<dbReference type="Proteomes" id="UP000181728">
    <property type="component" value="Unassembled WGS sequence"/>
</dbReference>
<name>A0A6N4A8R9_OENOE</name>
<evidence type="ECO:0000259" key="11">
    <source>
        <dbReference type="Pfam" id="PF12705"/>
    </source>
</evidence>
<comment type="caution">
    <text evidence="10">Lacks conserved residue(s) required for the propagation of feature annotation.</text>
</comment>
<dbReference type="GO" id="GO:0004386">
    <property type="term" value="F:helicase activity"/>
    <property type="evidence" value="ECO:0007669"/>
    <property type="project" value="UniProtKB-KW"/>
</dbReference>
<keyword evidence="7 10" id="KW-0067">ATP-binding</keyword>
<dbReference type="GO" id="GO:0000724">
    <property type="term" value="P:double-strand break repair via homologous recombination"/>
    <property type="evidence" value="ECO:0007669"/>
    <property type="project" value="UniProtKB-UniRule"/>
</dbReference>
<dbReference type="InterPro" id="IPR014141">
    <property type="entry name" value="DNA_helicase_suRexB"/>
</dbReference>
<keyword evidence="6 10" id="KW-0269">Exonuclease</keyword>
<dbReference type="EMBL" id="LR031358">
    <property type="protein sequence ID" value="VDB97293.1"/>
    <property type="molecule type" value="Genomic_DNA"/>
</dbReference>
<keyword evidence="5 10" id="KW-0347">Helicase</keyword>
<evidence type="ECO:0000256" key="5">
    <source>
        <dbReference type="ARBA" id="ARBA00022806"/>
    </source>
</evidence>
<keyword evidence="3 10" id="KW-0227">DNA damage</keyword>
<keyword evidence="4 10" id="KW-0378">Hydrolase</keyword>
<evidence type="ECO:0000256" key="6">
    <source>
        <dbReference type="ARBA" id="ARBA00022839"/>
    </source>
</evidence>
<dbReference type="EC" id="3.1.-.-" evidence="10"/>
<dbReference type="GO" id="GO:0005524">
    <property type="term" value="F:ATP binding"/>
    <property type="evidence" value="ECO:0007669"/>
    <property type="project" value="UniProtKB-UniRule"/>
</dbReference>
<comment type="miscellaneous">
    <text evidence="10">Despite having helicase-like domains, this subunit does not have helicase activity.</text>
</comment>
<dbReference type="AlphaFoldDB" id="A0A6N4A8R9"/>
<evidence type="ECO:0000256" key="7">
    <source>
        <dbReference type="ARBA" id="ARBA00022840"/>
    </source>
</evidence>
<dbReference type="HAMAP" id="MF_01453">
    <property type="entry name" value="AddB_type2"/>
    <property type="match status" value="1"/>
</dbReference>
<evidence type="ECO:0000313" key="16">
    <source>
        <dbReference type="Proteomes" id="UP000294726"/>
    </source>
</evidence>
<evidence type="ECO:0000256" key="10">
    <source>
        <dbReference type="HAMAP-Rule" id="MF_01453"/>
    </source>
</evidence>
<accession>A0A6N4A8R9</accession>
<dbReference type="Proteomes" id="UP000294726">
    <property type="component" value="Chromosome"/>
</dbReference>
<dbReference type="Gene3D" id="3.90.320.10">
    <property type="match status" value="1"/>
</dbReference>
<dbReference type="Gene3D" id="3.40.50.300">
    <property type="entry name" value="P-loop containing nucleotide triphosphate hydrolases"/>
    <property type="match status" value="4"/>
</dbReference>
<evidence type="ECO:0000256" key="4">
    <source>
        <dbReference type="ARBA" id="ARBA00022801"/>
    </source>
</evidence>
<evidence type="ECO:0000313" key="14">
    <source>
        <dbReference type="EMBL" id="VDB97293.1"/>
    </source>
</evidence>
<dbReference type="GO" id="GO:0008409">
    <property type="term" value="F:5'-3' exonuclease activity"/>
    <property type="evidence" value="ECO:0007669"/>
    <property type="project" value="UniProtKB-UniRule"/>
</dbReference>
<dbReference type="RefSeq" id="WP_071448844.1">
    <property type="nucleotide sequence ID" value="NZ_LR031358.1"/>
</dbReference>
<comment type="similarity">
    <text evidence="10">Belongs to the helicase family. AddB/RexB type 2 subfamily.</text>
</comment>
<protein>
    <recommendedName>
        <fullName evidence="10">ATP-dependent helicase/deoxyribonuclease subunit B</fullName>
        <ecNumber evidence="10">3.1.-.-</ecNumber>
    </recommendedName>
    <alternativeName>
        <fullName evidence="10">ATP-dependent helicase/nuclease subunit RexB</fullName>
    </alternativeName>
</protein>
<evidence type="ECO:0000313" key="15">
    <source>
        <dbReference type="Proteomes" id="UP000181728"/>
    </source>
</evidence>
<comment type="subunit">
    <text evidence="10">Heterodimer of AddA and RexB.</text>
</comment>
<dbReference type="GO" id="GO:0016817">
    <property type="term" value="F:hydrolase activity, acting on acid anhydrides"/>
    <property type="evidence" value="ECO:0007669"/>
    <property type="project" value="InterPro"/>
</dbReference>
<dbReference type="PANTHER" id="PTHR30591:SF1">
    <property type="entry name" value="RECBCD ENZYME SUBUNIT RECC"/>
    <property type="match status" value="1"/>
</dbReference>
<dbReference type="PANTHER" id="PTHR30591">
    <property type="entry name" value="RECBCD ENZYME SUBUNIT RECC"/>
    <property type="match status" value="1"/>
</dbReference>
<keyword evidence="1 10" id="KW-0540">Nuclease</keyword>
<evidence type="ECO:0000256" key="9">
    <source>
        <dbReference type="ARBA" id="ARBA00023204"/>
    </source>
</evidence>
<keyword evidence="9 10" id="KW-0234">DNA repair</keyword>
<evidence type="ECO:0000259" key="12">
    <source>
        <dbReference type="Pfam" id="PF21445"/>
    </source>
</evidence>
<gene>
    <name evidence="10 14" type="primary">rexB</name>
    <name evidence="13" type="ORF">ATX59_01545</name>
    <name evidence="14" type="ORF">OENI_0297</name>
</gene>
<keyword evidence="2 10" id="KW-0547">Nucleotide-binding</keyword>
<feature type="domain" description="ATP-dependent helicase/deoxyribonuclease subunit B N-terminal" evidence="12">
    <location>
        <begin position="18"/>
        <end position="264"/>
    </location>
</feature>
<comment type="cofactor">
    <cofactor evidence="10">
        <name>Mg(2+)</name>
        <dbReference type="ChEBI" id="CHEBI:18420"/>
    </cofactor>
</comment>
<keyword evidence="8 10" id="KW-0238">DNA-binding</keyword>
<feature type="domain" description="PD-(D/E)XK endonuclease-like" evidence="11">
    <location>
        <begin position="773"/>
        <end position="1016"/>
    </location>
</feature>
<comment type="function">
    <text evidence="10">The heterodimer acts as both an ATP-dependent DNA helicase and an ATP-dependent, dual-direction single-stranded exonuclease. Recognizes the chi site generating a DNA molecule suitable for the initiation of homologous recombination. This subunit has 5' -&gt; 3' nuclease activity but not helicase activity.</text>
</comment>
<evidence type="ECO:0000313" key="13">
    <source>
        <dbReference type="EMBL" id="OIM21914.1"/>
    </source>
</evidence>
<reference evidence="14 16" key="2">
    <citation type="submission" date="2018-08" db="EMBL/GenBank/DDBJ databases">
        <authorList>
            <person name="Lorentzen P. G. S. M."/>
        </authorList>
    </citation>
    <scope>NUCLEOTIDE SEQUENCE [LARGE SCALE GENOMIC DNA]</scope>
    <source>
        <strain evidence="14 16">CRBO_1381</strain>
    </source>
</reference>
<dbReference type="InterPro" id="IPR038726">
    <property type="entry name" value="PDDEXK_AddAB-type"/>
</dbReference>
<dbReference type="EMBL" id="MLOK01000019">
    <property type="protein sequence ID" value="OIM21914.1"/>
    <property type="molecule type" value="Genomic_DNA"/>
</dbReference>
<dbReference type="Pfam" id="PF21445">
    <property type="entry name" value="ADDB_N"/>
    <property type="match status" value="1"/>
</dbReference>
<evidence type="ECO:0000256" key="3">
    <source>
        <dbReference type="ARBA" id="ARBA00022763"/>
    </source>
</evidence>
<evidence type="ECO:0000256" key="8">
    <source>
        <dbReference type="ARBA" id="ARBA00023125"/>
    </source>
</evidence>
<proteinExistence type="inferred from homology"/>
<dbReference type="InterPro" id="IPR011604">
    <property type="entry name" value="PDDEXK-like_dom_sf"/>
</dbReference>
<dbReference type="SUPFAM" id="SSF52540">
    <property type="entry name" value="P-loop containing nucleoside triphosphate hydrolases"/>
    <property type="match status" value="1"/>
</dbReference>
<dbReference type="InterPro" id="IPR049035">
    <property type="entry name" value="ADDB_N"/>
</dbReference>
<dbReference type="GO" id="GO:0003690">
    <property type="term" value="F:double-stranded DNA binding"/>
    <property type="evidence" value="ECO:0007669"/>
    <property type="project" value="UniProtKB-UniRule"/>
</dbReference>
<dbReference type="InterPro" id="IPR027417">
    <property type="entry name" value="P-loop_NTPase"/>
</dbReference>
<reference evidence="13 15" key="1">
    <citation type="journal article" date="2016" name="BMC Genomics">
        <title>Consensus pan-genome assembly of the specialised wine bacterium Oenococcus oeni.</title>
        <authorList>
            <person name="Sternes P.R."/>
            <person name="Borneman A.R."/>
        </authorList>
    </citation>
    <scope>NUCLEOTIDE SEQUENCE [LARGE SCALE GENOMIC DNA]</scope>
    <source>
        <strain evidence="13 15">AWRIB661</strain>
    </source>
</reference>
<sequence>MTLEIVRGFADRDFRGELLERIYEKYRIDPQARFFYIVPNHIKFSAEVDVLKKFGSLLGKNDQEAQAFSRLQVYSLSRLAWALTKERDQKTIISNQSVSILVGQVLRELPIEKLNIFARSARMPGFVANVAEQLLEIWRSGLTASEILPLHQFDDRLSEKIKVLALIETKILPSLKDYSLPDDALRNFATQISKIDLKNCNFYFEGFSGFTASELSLVKALISADRKTQLGKKSEIVFSLTGEQQSDQYGEGNLFYRANQLFKNEFSSARVRIVSNIRPLSESQLNFEQSWRELETQGFTSQKRSFPQTKIVVSSDQEHEIDFVARSIRQRLVDNPKLRAKDILVLAQRLDGYKNIIPKIFDRYDLPYFLDKDTRMSDHPLASLAENLLGSSNEFAYERIMKIFRTGLLSWQLEDNFQTALDYLENYLLANNPKEKNWRQEEFQLIQISDEQDLNDDHKIDRQINALINRMRLFIIKILDDFQEKFAKVENYHQAVKTLYNWLTDQQVDQVLLNQANDGDDRGQQTWKLLLSTLDEVDQLIGDKKYSQKDFLQILKDGFAAASFSGIPASLDQITVSESGIVQRNDFKALYFIDASDASLPAQTNSSSLIDDFDRLQLIDDFSKAQKPYYLQDTSRQEMTAENFRFYSSVLSATDLVTFSYSKLRLDGKQNELSPYLRRLSLKNVSDLKIEKIPDMPQSQADLVDYLGTANSSAAILSQTAQNFGEDFIDGLTDLLIKRNPYFQRILQALHYNNQPVTLRPELIKKLFGEDLRLSISQIEKYYSNPYEYFLQYGLRLKKRNQFTVDAALSGTYYHSIFEQVINRLIGKRTDFHDLSDQELKKLSQESAQNLIELPDFQILQSDDHFRAVARSLTDDVLLTLKLMHRANRLNNSRPIKTEAVFGKLSSDQQREQSLSGLDFTLANGRKIYLRGKVDRIDQQDLEHIFGTIIDYKSNGKVFDFRDAYVGTELQLLTYWLALSKNSSRIGINQPGGAVFVQIRNKPADISQALAHQIQLDQLIGDRAKQQVPDFQFHGILLDDQNYLANLQTVLAGQKAKYYNFGLTKKGQKTARSDLVSKEDLTVLLKHDEKKLVEAGNKIIHGEFPLYPIKKNEQRSALTYSDYTEIMNFDRNFGNQYNNLTRYPKNKSELISKMREEEGEN</sequence>